<dbReference type="AlphaFoldDB" id="A0A926EVS8"/>
<evidence type="ECO:0000313" key="4">
    <source>
        <dbReference type="EMBL" id="MBC8589430.1"/>
    </source>
</evidence>
<evidence type="ECO:0000313" key="5">
    <source>
        <dbReference type="Proteomes" id="UP000601171"/>
    </source>
</evidence>
<keyword evidence="5" id="KW-1185">Reference proteome</keyword>
<dbReference type="InterPro" id="IPR054265">
    <property type="entry name" value="DUF6996"/>
</dbReference>
<proteinExistence type="predicted"/>
<dbReference type="InterPro" id="IPR054266">
    <property type="entry name" value="DUF6997"/>
</dbReference>
<protein>
    <submittedName>
        <fullName evidence="4">Translation elongation factor</fullName>
    </submittedName>
</protein>
<feature type="domain" description="DUF7226" evidence="3">
    <location>
        <begin position="287"/>
        <end position="426"/>
    </location>
</feature>
<dbReference type="EMBL" id="JACRTG010000034">
    <property type="protein sequence ID" value="MBC8589430.1"/>
    <property type="molecule type" value="Genomic_DNA"/>
</dbReference>
<evidence type="ECO:0000259" key="2">
    <source>
        <dbReference type="Pfam" id="PF22518"/>
    </source>
</evidence>
<organism evidence="4 5">
    <name type="scientific">Paratissierella segnis</name>
    <dbReference type="NCBI Taxonomy" id="2763679"/>
    <lineage>
        <taxon>Bacteria</taxon>
        <taxon>Bacillati</taxon>
        <taxon>Bacillota</taxon>
        <taxon>Tissierellia</taxon>
        <taxon>Tissierellales</taxon>
        <taxon>Tissierellaceae</taxon>
        <taxon>Paratissierella</taxon>
    </lineage>
</organism>
<keyword evidence="4" id="KW-0648">Protein biosynthesis</keyword>
<evidence type="ECO:0000259" key="1">
    <source>
        <dbReference type="Pfam" id="PF22515"/>
    </source>
</evidence>
<dbReference type="Pfam" id="PF22515">
    <property type="entry name" value="DUF6996"/>
    <property type="match status" value="1"/>
</dbReference>
<dbReference type="GO" id="GO:0003746">
    <property type="term" value="F:translation elongation factor activity"/>
    <property type="evidence" value="ECO:0007669"/>
    <property type="project" value="UniProtKB-KW"/>
</dbReference>
<sequence length="427" mass="50076">MTYKNDTKNDRAWNQLFEKYKIIEEINRNSFFKIAANQIKEFREPRLMTKFDQKSNLPDIFLKNNLSILPITRGSYIIGKFDAYADLTYNNIETIPFKIPPHIESIDPQHIYSEANALNTVFVGEVINHILGEDTLPTISGRMGTGNFDFKISSGNNSFNINILNSQCEIDGGFESQNKLLLIEAKNFKVDNFLIRQMYYPYRLWKDKVNKEVIPAFFTYSNDIFSFFIYKFNDKLNYNSLELVEQKNYAFEEEPITLDDIFNILTNTNIIKEPLNVPFPQADNFERIIDLLGLLMESSLSKDDIASNYNFEKRQADYYTNAGIYLGLVKKEKSSKEIIYELTPLGIQIMGQKHREKVLNISQLILKHEVFHKTLREYFDTLSPATTENIVELMNLCYIHRVHKQSTFKRRSQTVIRWTEWILNLVE</sequence>
<keyword evidence="4" id="KW-0251">Elongation factor</keyword>
<gene>
    <name evidence="4" type="ORF">H8707_14540</name>
</gene>
<comment type="caution">
    <text evidence="4">The sequence shown here is derived from an EMBL/GenBank/DDBJ whole genome shotgun (WGS) entry which is preliminary data.</text>
</comment>
<name>A0A926EVS8_9FIRM</name>
<dbReference type="Proteomes" id="UP000601171">
    <property type="component" value="Unassembled WGS sequence"/>
</dbReference>
<evidence type="ECO:0000259" key="3">
    <source>
        <dbReference type="Pfam" id="PF23871"/>
    </source>
</evidence>
<dbReference type="RefSeq" id="WP_321586200.1">
    <property type="nucleotide sequence ID" value="NZ_JACRTG010000034.1"/>
</dbReference>
<feature type="domain" description="DUF6997" evidence="2">
    <location>
        <begin position="79"/>
        <end position="249"/>
    </location>
</feature>
<dbReference type="InterPro" id="IPR055650">
    <property type="entry name" value="DUF7226"/>
</dbReference>
<reference evidence="4" key="1">
    <citation type="submission" date="2020-08" db="EMBL/GenBank/DDBJ databases">
        <title>Genome public.</title>
        <authorList>
            <person name="Liu C."/>
            <person name="Sun Q."/>
        </authorList>
    </citation>
    <scope>NUCLEOTIDE SEQUENCE</scope>
    <source>
        <strain evidence="4">BX21</strain>
    </source>
</reference>
<feature type="domain" description="DUF6996" evidence="1">
    <location>
        <begin position="10"/>
        <end position="78"/>
    </location>
</feature>
<dbReference type="Pfam" id="PF23871">
    <property type="entry name" value="DUF7226"/>
    <property type="match status" value="1"/>
</dbReference>
<accession>A0A926EVS8</accession>
<dbReference type="Pfam" id="PF22518">
    <property type="entry name" value="DUF6997"/>
    <property type="match status" value="1"/>
</dbReference>